<dbReference type="PANTHER" id="PTHR13778">
    <property type="entry name" value="GLYCOSYLTRANSFERASE 8 DOMAIN-CONTAINING PROTEIN"/>
    <property type="match status" value="1"/>
</dbReference>
<evidence type="ECO:0000256" key="5">
    <source>
        <dbReference type="SAM" id="MobiDB-lite"/>
    </source>
</evidence>
<protein>
    <submittedName>
        <fullName evidence="6">GLT8D1 protein</fullName>
    </submittedName>
</protein>
<evidence type="ECO:0000256" key="1">
    <source>
        <dbReference type="ARBA" id="ARBA00006351"/>
    </source>
</evidence>
<dbReference type="InterPro" id="IPR002495">
    <property type="entry name" value="Glyco_trans_8"/>
</dbReference>
<reference evidence="6" key="1">
    <citation type="submission" date="2021-02" db="EMBL/GenBank/DDBJ databases">
        <authorList>
            <person name="Dougan E. K."/>
            <person name="Rhodes N."/>
            <person name="Thang M."/>
            <person name="Chan C."/>
        </authorList>
    </citation>
    <scope>NUCLEOTIDE SEQUENCE</scope>
</reference>
<keyword evidence="4" id="KW-0479">Metal-binding</keyword>
<dbReference type="SUPFAM" id="SSF53448">
    <property type="entry name" value="Nucleotide-diphospho-sugar transferases"/>
    <property type="match status" value="1"/>
</dbReference>
<evidence type="ECO:0000256" key="4">
    <source>
        <dbReference type="ARBA" id="ARBA00022723"/>
    </source>
</evidence>
<dbReference type="Proteomes" id="UP000604046">
    <property type="component" value="Unassembled WGS sequence"/>
</dbReference>
<keyword evidence="7" id="KW-1185">Reference proteome</keyword>
<evidence type="ECO:0000313" key="7">
    <source>
        <dbReference type="Proteomes" id="UP000604046"/>
    </source>
</evidence>
<dbReference type="AlphaFoldDB" id="A0A812U385"/>
<comment type="caution">
    <text evidence="6">The sequence shown here is derived from an EMBL/GenBank/DDBJ whole genome shotgun (WGS) entry which is preliminary data.</text>
</comment>
<dbReference type="GO" id="GO:0046872">
    <property type="term" value="F:metal ion binding"/>
    <property type="evidence" value="ECO:0007669"/>
    <property type="project" value="UniProtKB-KW"/>
</dbReference>
<dbReference type="GO" id="GO:0016757">
    <property type="term" value="F:glycosyltransferase activity"/>
    <property type="evidence" value="ECO:0007669"/>
    <property type="project" value="UniProtKB-KW"/>
</dbReference>
<evidence type="ECO:0000313" key="6">
    <source>
        <dbReference type="EMBL" id="CAE7554177.1"/>
    </source>
</evidence>
<dbReference type="EMBL" id="CAJNDS010002640">
    <property type="protein sequence ID" value="CAE7554177.1"/>
    <property type="molecule type" value="Genomic_DNA"/>
</dbReference>
<organism evidence="6 7">
    <name type="scientific">Symbiodinium natans</name>
    <dbReference type="NCBI Taxonomy" id="878477"/>
    <lineage>
        <taxon>Eukaryota</taxon>
        <taxon>Sar</taxon>
        <taxon>Alveolata</taxon>
        <taxon>Dinophyceae</taxon>
        <taxon>Suessiales</taxon>
        <taxon>Symbiodiniaceae</taxon>
        <taxon>Symbiodinium</taxon>
    </lineage>
</organism>
<sequence length="509" mass="55219">MAKRKIGWTKNAFQLLCFLGTVAYALGFLAFHTELLQAPNGASSSDGDGDSHTQSKHLVEESKFPGIGSEADASASKFADAIKTVKMAEDGLPAAEAESEEPSSMEKEPQEEVHEEPFQAFAQPAQPTQPAQPAQPAGPPVLGPTTQTLTVALAAKSNQLDGVLVVMNSALSNAKDPSRLKFRILTTSQDAGPLIAQVSQKLAKLQPDVSAVNFDPWAPRVRQLLGGKSSSRKELFDELNFAAFYLHEALPEAGRVLYLDTDVVVTSDLTDLIGVNLHGHPAAAAEDCSQRLGKYVDIGRMKAKGVESKMPMPLYATKKTCVVNRGVVLVDVSNWAASNITSAIEALVRMHLAKGLGPLWRAGVSQPPFLLAVAGRYHDLGAEFNVRGLGRGDIAPEEVDFYKKHKKWSSYFDGFLLKCKFHCCPGCKGWALSPHISPLAHQAKILHFNGRLKPSHKGRRSRDPVKPPTRQLGEEERAAREQRPLCSCGSGCLQECAGIWWHYMPADAD</sequence>
<dbReference type="InterPro" id="IPR029044">
    <property type="entry name" value="Nucleotide-diphossugar_trans"/>
</dbReference>
<feature type="compositionally biased region" description="Low complexity" evidence="5">
    <location>
        <begin position="118"/>
        <end position="135"/>
    </location>
</feature>
<dbReference type="OrthoDB" id="411524at2759"/>
<name>A0A812U385_9DINO</name>
<feature type="region of interest" description="Disordered" evidence="5">
    <location>
        <begin position="452"/>
        <end position="478"/>
    </location>
</feature>
<dbReference type="Gene3D" id="3.90.550.10">
    <property type="entry name" value="Spore Coat Polysaccharide Biosynthesis Protein SpsA, Chain A"/>
    <property type="match status" value="1"/>
</dbReference>
<proteinExistence type="inferred from homology"/>
<evidence type="ECO:0000256" key="2">
    <source>
        <dbReference type="ARBA" id="ARBA00022676"/>
    </source>
</evidence>
<keyword evidence="2" id="KW-0328">Glycosyltransferase</keyword>
<keyword evidence="3" id="KW-0808">Transferase</keyword>
<dbReference type="PANTHER" id="PTHR13778:SF47">
    <property type="entry name" value="LIPOPOLYSACCHARIDE 1,3-GALACTOSYLTRANSFERASE"/>
    <property type="match status" value="1"/>
</dbReference>
<gene>
    <name evidence="6" type="primary">GLT8D1</name>
    <name evidence="6" type="ORF">SNAT2548_LOCUS31127</name>
</gene>
<dbReference type="Pfam" id="PF01501">
    <property type="entry name" value="Glyco_transf_8"/>
    <property type="match status" value="1"/>
</dbReference>
<feature type="region of interest" description="Disordered" evidence="5">
    <location>
        <begin position="92"/>
        <end position="144"/>
    </location>
</feature>
<evidence type="ECO:0000256" key="3">
    <source>
        <dbReference type="ARBA" id="ARBA00022679"/>
    </source>
</evidence>
<comment type="similarity">
    <text evidence="1">Belongs to the glycosyltransferase 8 family.</text>
</comment>
<feature type="compositionally biased region" description="Basic and acidic residues" evidence="5">
    <location>
        <begin position="104"/>
        <end position="117"/>
    </location>
</feature>
<accession>A0A812U385</accession>
<dbReference type="GO" id="GO:0005794">
    <property type="term" value="C:Golgi apparatus"/>
    <property type="evidence" value="ECO:0007669"/>
    <property type="project" value="TreeGrafter"/>
</dbReference>
<dbReference type="InterPro" id="IPR050748">
    <property type="entry name" value="Glycosyltrans_8_dom-fam"/>
</dbReference>